<accession>A0A6P8YPL1</accession>
<dbReference type="GO" id="GO:0005634">
    <property type="term" value="C:nucleus"/>
    <property type="evidence" value="ECO:0007669"/>
    <property type="project" value="UniProtKB-SubCell"/>
</dbReference>
<dbReference type="AlphaFoldDB" id="A0A6P8YPL1"/>
<protein>
    <recommendedName>
        <fullName evidence="3">NudC domain-containing protein 1</fullName>
    </recommendedName>
</protein>
<dbReference type="InterPro" id="IPR037895">
    <property type="entry name" value="NUDCD1"/>
</dbReference>
<dbReference type="SUPFAM" id="SSF49764">
    <property type="entry name" value="HSP20-like chaperones"/>
    <property type="match status" value="1"/>
</dbReference>
<evidence type="ECO:0000313" key="8">
    <source>
        <dbReference type="RefSeq" id="XP_034238841.1"/>
    </source>
</evidence>
<dbReference type="InterPro" id="IPR008978">
    <property type="entry name" value="HSP20-like_chaperone"/>
</dbReference>
<evidence type="ECO:0000256" key="3">
    <source>
        <dbReference type="ARBA" id="ARBA00018915"/>
    </source>
</evidence>
<dbReference type="GeneID" id="117643836"/>
<dbReference type="PROSITE" id="PS51203">
    <property type="entry name" value="CS"/>
    <property type="match status" value="1"/>
</dbReference>
<keyword evidence="7" id="KW-1185">Reference proteome</keyword>
<sequence>MGSNGQGKSARNEDRWQERKRSSGLAPCPALWFVRCEVFSRWYRALFISCVAVGFRQQTVSRCQVIALKWQKKMAKARILVELRPDKKLLDPQFDGYKLSLENVHSHRSSLPSKPDVVVPSDDQYSFLHTKLFGTHNKLFTDPWTETTYYIDVKWKIHSFDPDTNSFCEVWEVPSHHERQPGHYNLNLAFASPDVVVVTDGAGTLHIVDTQDRSFRARKWGVVFSCSPIGDNKGFVILDSRYYCGELHCMLLHIDELDIEGTEGKKSKFVSVIDWITVEGELNKQPWGVKSLRQMVGGGCIEFASFEPTCTAVFIASDQALKFTSDSENSIIEDNEEPKVKPQIVYSWLQKDDDLTVWVPVATDVSKSDIKVIVTTLSVKITIQGHVVLEGALHQRIDSDLTCWTLSPGKLEIILSKVETGLMWPELIVGCQKGEQVLDPALVEEVHQRLAHLCSDTVETGTNDVAPAYNSQQLEDCDAFPKDTSVLIRLDSKDHSISHKVNLGGHQWLFNSTLSAGSPPAICVRHDVDACVWQIEEMNRDSHVWPITHVGTFSAFGYVQASKQQRKFTVCPPDMSYVAICDSSRHVYLYRQPSAVQSELRNRTTGRRVAQVAKQHLVQLESDSHILGCHATSNYLFILSEEVFYKFMLGN</sequence>
<evidence type="ECO:0000259" key="6">
    <source>
        <dbReference type="PROSITE" id="PS51203"/>
    </source>
</evidence>
<evidence type="ECO:0000256" key="5">
    <source>
        <dbReference type="ARBA" id="ARBA00023242"/>
    </source>
</evidence>
<dbReference type="InParanoid" id="A0A6P8YPL1"/>
<name>A0A6P8YPL1_THRPL</name>
<evidence type="ECO:0000256" key="4">
    <source>
        <dbReference type="ARBA" id="ARBA00022490"/>
    </source>
</evidence>
<proteinExistence type="predicted"/>
<organism evidence="8">
    <name type="scientific">Thrips palmi</name>
    <name type="common">Melon thrips</name>
    <dbReference type="NCBI Taxonomy" id="161013"/>
    <lineage>
        <taxon>Eukaryota</taxon>
        <taxon>Metazoa</taxon>
        <taxon>Ecdysozoa</taxon>
        <taxon>Arthropoda</taxon>
        <taxon>Hexapoda</taxon>
        <taxon>Insecta</taxon>
        <taxon>Pterygota</taxon>
        <taxon>Neoptera</taxon>
        <taxon>Paraneoptera</taxon>
        <taxon>Thysanoptera</taxon>
        <taxon>Terebrantia</taxon>
        <taxon>Thripoidea</taxon>
        <taxon>Thripidae</taxon>
        <taxon>Thrips</taxon>
    </lineage>
</organism>
<dbReference type="Proteomes" id="UP000515158">
    <property type="component" value="Unplaced"/>
</dbReference>
<dbReference type="KEGG" id="tpal:117643836"/>
<dbReference type="GO" id="GO:0005737">
    <property type="term" value="C:cytoplasm"/>
    <property type="evidence" value="ECO:0007669"/>
    <property type="project" value="UniProtKB-SubCell"/>
</dbReference>
<dbReference type="CDD" id="cd06467">
    <property type="entry name" value="p23_NUDC_like"/>
    <property type="match status" value="1"/>
</dbReference>
<evidence type="ECO:0000313" key="7">
    <source>
        <dbReference type="Proteomes" id="UP000515158"/>
    </source>
</evidence>
<dbReference type="PANTHER" id="PTHR21664">
    <property type="entry name" value="CHRONIC MYELOGENOUS LEUKEMIA TUMOR ANTIGEN 66"/>
    <property type="match status" value="1"/>
</dbReference>
<dbReference type="InterPro" id="IPR007052">
    <property type="entry name" value="CS_dom"/>
</dbReference>
<dbReference type="OrthoDB" id="428655at2759"/>
<dbReference type="PANTHER" id="PTHR21664:SF1">
    <property type="entry name" value="NUDC DOMAIN-CONTAINING PROTEIN 1"/>
    <property type="match status" value="1"/>
</dbReference>
<gene>
    <name evidence="8" type="primary">LOC117643836</name>
</gene>
<keyword evidence="4" id="KW-0963">Cytoplasm</keyword>
<dbReference type="Gene3D" id="2.60.40.790">
    <property type="match status" value="1"/>
</dbReference>
<reference evidence="8" key="1">
    <citation type="submission" date="2025-08" db="UniProtKB">
        <authorList>
            <consortium name="RefSeq"/>
        </authorList>
    </citation>
    <scope>IDENTIFICATION</scope>
    <source>
        <tissue evidence="8">Total insect</tissue>
    </source>
</reference>
<dbReference type="FunCoup" id="A0A6P8YPL1">
    <property type="interactions" value="1687"/>
</dbReference>
<dbReference type="Pfam" id="PF04969">
    <property type="entry name" value="CS"/>
    <property type="match status" value="1"/>
</dbReference>
<dbReference type="RefSeq" id="XP_034238841.1">
    <property type="nucleotide sequence ID" value="XM_034382950.1"/>
</dbReference>
<evidence type="ECO:0000256" key="1">
    <source>
        <dbReference type="ARBA" id="ARBA00004123"/>
    </source>
</evidence>
<evidence type="ECO:0000256" key="2">
    <source>
        <dbReference type="ARBA" id="ARBA00004496"/>
    </source>
</evidence>
<feature type="domain" description="CS" evidence="6">
    <location>
        <begin position="341"/>
        <end position="428"/>
    </location>
</feature>
<keyword evidence="5" id="KW-0539">Nucleus</keyword>
<comment type="subcellular location">
    <subcellularLocation>
        <location evidence="2">Cytoplasm</location>
    </subcellularLocation>
    <subcellularLocation>
        <location evidence="1">Nucleus</location>
    </subcellularLocation>
</comment>